<gene>
    <name evidence="12" type="ORF">FTV88_0013</name>
</gene>
<dbReference type="EMBL" id="CP045875">
    <property type="protein sequence ID" value="QGG46192.1"/>
    <property type="molecule type" value="Genomic_DNA"/>
</dbReference>
<dbReference type="InterPro" id="IPR000700">
    <property type="entry name" value="PAS-assoc_C"/>
</dbReference>
<dbReference type="CDD" id="cd00082">
    <property type="entry name" value="HisKA"/>
    <property type="match status" value="1"/>
</dbReference>
<dbReference type="Gene3D" id="3.30.565.10">
    <property type="entry name" value="Histidine kinase-like ATPase, C-terminal domain"/>
    <property type="match status" value="1"/>
</dbReference>
<dbReference type="InterPro" id="IPR003661">
    <property type="entry name" value="HisK_dim/P_dom"/>
</dbReference>
<dbReference type="PROSITE" id="PS50113">
    <property type="entry name" value="PAC"/>
    <property type="match status" value="1"/>
</dbReference>
<keyword evidence="9" id="KW-1133">Transmembrane helix</keyword>
<dbReference type="InterPro" id="IPR005467">
    <property type="entry name" value="His_kinase_dom"/>
</dbReference>
<dbReference type="PRINTS" id="PR00344">
    <property type="entry name" value="BCTRLSENSOR"/>
</dbReference>
<feature type="domain" description="PAC" evidence="11">
    <location>
        <begin position="172"/>
        <end position="222"/>
    </location>
</feature>
<feature type="transmembrane region" description="Helical" evidence="9">
    <location>
        <begin position="44"/>
        <end position="69"/>
    </location>
</feature>
<dbReference type="InterPro" id="IPR003594">
    <property type="entry name" value="HATPase_dom"/>
</dbReference>
<dbReference type="InterPro" id="IPR035965">
    <property type="entry name" value="PAS-like_dom_sf"/>
</dbReference>
<keyword evidence="8" id="KW-0902">Two-component regulatory system</keyword>
<proteinExistence type="predicted"/>
<dbReference type="Pfam" id="PF00512">
    <property type="entry name" value="HisKA"/>
    <property type="match status" value="1"/>
</dbReference>
<keyword evidence="9" id="KW-0812">Transmembrane</keyword>
<evidence type="ECO:0000256" key="6">
    <source>
        <dbReference type="ARBA" id="ARBA00022777"/>
    </source>
</evidence>
<dbReference type="GO" id="GO:0000155">
    <property type="term" value="F:phosphorelay sensor kinase activity"/>
    <property type="evidence" value="ECO:0007669"/>
    <property type="project" value="InterPro"/>
</dbReference>
<evidence type="ECO:0000259" key="11">
    <source>
        <dbReference type="PROSITE" id="PS50113"/>
    </source>
</evidence>
<dbReference type="NCBIfam" id="TIGR00229">
    <property type="entry name" value="sensory_box"/>
    <property type="match status" value="1"/>
</dbReference>
<evidence type="ECO:0000256" key="5">
    <source>
        <dbReference type="ARBA" id="ARBA00022741"/>
    </source>
</evidence>
<evidence type="ECO:0000256" key="2">
    <source>
        <dbReference type="ARBA" id="ARBA00012438"/>
    </source>
</evidence>
<keyword evidence="3" id="KW-0597">Phosphoprotein</keyword>
<keyword evidence="4" id="KW-0808">Transferase</keyword>
<evidence type="ECO:0000256" key="3">
    <source>
        <dbReference type="ARBA" id="ARBA00022553"/>
    </source>
</evidence>
<keyword evidence="6" id="KW-0418">Kinase</keyword>
<dbReference type="AlphaFoldDB" id="A0A5Q2MZ41"/>
<dbReference type="RefSeq" id="WP_162007812.1">
    <property type="nucleotide sequence ID" value="NZ_CP045875.1"/>
</dbReference>
<dbReference type="Pfam" id="PF02518">
    <property type="entry name" value="HATPase_c"/>
    <property type="match status" value="1"/>
</dbReference>
<dbReference type="SUPFAM" id="SSF55785">
    <property type="entry name" value="PYP-like sensor domain (PAS domain)"/>
    <property type="match status" value="1"/>
</dbReference>
<evidence type="ECO:0000256" key="8">
    <source>
        <dbReference type="ARBA" id="ARBA00023012"/>
    </source>
</evidence>
<comment type="catalytic activity">
    <reaction evidence="1">
        <text>ATP + protein L-histidine = ADP + protein N-phospho-L-histidine.</text>
        <dbReference type="EC" id="2.7.13.3"/>
    </reaction>
</comment>
<evidence type="ECO:0000256" key="7">
    <source>
        <dbReference type="ARBA" id="ARBA00022840"/>
    </source>
</evidence>
<dbReference type="InterPro" id="IPR000014">
    <property type="entry name" value="PAS"/>
</dbReference>
<dbReference type="SUPFAM" id="SSF47384">
    <property type="entry name" value="Homodimeric domain of signal transducing histidine kinase"/>
    <property type="match status" value="1"/>
</dbReference>
<dbReference type="Gene3D" id="1.10.287.130">
    <property type="match status" value="1"/>
</dbReference>
<dbReference type="SMART" id="SM00387">
    <property type="entry name" value="HATPase_c"/>
    <property type="match status" value="1"/>
</dbReference>
<dbReference type="InterPro" id="IPR036890">
    <property type="entry name" value="HATPase_C_sf"/>
</dbReference>
<keyword evidence="13" id="KW-1185">Reference proteome</keyword>
<dbReference type="EC" id="2.7.13.3" evidence="2"/>
<evidence type="ECO:0000313" key="12">
    <source>
        <dbReference type="EMBL" id="QGG46192.1"/>
    </source>
</evidence>
<dbReference type="SUPFAM" id="SSF55874">
    <property type="entry name" value="ATPase domain of HSP90 chaperone/DNA topoisomerase II/histidine kinase"/>
    <property type="match status" value="1"/>
</dbReference>
<evidence type="ECO:0000256" key="4">
    <source>
        <dbReference type="ARBA" id="ARBA00022679"/>
    </source>
</evidence>
<protein>
    <recommendedName>
        <fullName evidence="2">histidine kinase</fullName>
        <ecNumber evidence="2">2.7.13.3</ecNumber>
    </recommendedName>
</protein>
<dbReference type="PANTHER" id="PTHR43065:SF10">
    <property type="entry name" value="PEROXIDE STRESS-ACTIVATED HISTIDINE KINASE MAK3"/>
    <property type="match status" value="1"/>
</dbReference>
<evidence type="ECO:0000259" key="10">
    <source>
        <dbReference type="PROSITE" id="PS50109"/>
    </source>
</evidence>
<dbReference type="Proteomes" id="UP000366051">
    <property type="component" value="Chromosome"/>
</dbReference>
<dbReference type="KEGG" id="hcv:FTV88_0013"/>
<organism evidence="12 13">
    <name type="scientific">Heliorestis convoluta</name>
    <dbReference type="NCBI Taxonomy" id="356322"/>
    <lineage>
        <taxon>Bacteria</taxon>
        <taxon>Bacillati</taxon>
        <taxon>Bacillota</taxon>
        <taxon>Clostridia</taxon>
        <taxon>Eubacteriales</taxon>
        <taxon>Heliobacteriaceae</taxon>
        <taxon>Heliorestis</taxon>
    </lineage>
</organism>
<dbReference type="Gene3D" id="3.30.450.20">
    <property type="entry name" value="PAS domain"/>
    <property type="match status" value="1"/>
</dbReference>
<keyword evidence="9" id="KW-0472">Membrane</keyword>
<sequence length="453" mass="51772">MKGKNLVFILLLSGIFFMPLLIIDGVYSYILLKNYDVTNRDNILFLLFSTQGIIYIAMILMLLGLFHYYPVLPDHIKNLKKRRSVKYASQPLSIMAKEQSEFFTRTLQSIPSTVLVLDRDGRILQSNQSKIFGHPCKQGVHYLEFVNVLGVCPEKSVVWKSFQQQKAVSEISKIWTNISQEDIRNIYVITEPMFDEEGEFDALVAIFLDITEHTPLAEQLKALNNPEFVANVAATIGHEVGNPLTTVRGFAQLLQRDKNMTTEQKIALQWVIKETDRAISVIDDLVRLARTHSYYNYQSVNMRGLLQSISILFEKQIKQCNGQLHFEVPMHLNVYGDLKRLRQVILQLLQNAVQALPEKGGQIWIAVKQEDQQRIQIDIRDNGKGISPQQLEQIRRPFFTTKEMATGLGLPLAYQIIEEHQGYIEIFSEEGQGTLVRINLPDEKASVMMATSA</sequence>
<name>A0A5Q2MZ41_9FIRM</name>
<reference evidence="13" key="1">
    <citation type="submission" date="2019-11" db="EMBL/GenBank/DDBJ databases">
        <title>Genome sequence of Heliorestis convoluta strain HH, an alkaliphilic and minimalistic phototrophic bacterium from a soda lake in Egypt.</title>
        <authorList>
            <person name="Dewey E.D."/>
            <person name="Stokes L.M."/>
            <person name="Burchell B.M."/>
            <person name="Shaffer K.N."/>
            <person name="Huntington A.M."/>
            <person name="Baker J.M."/>
            <person name="Nadendla S."/>
            <person name="Giglio M.G."/>
            <person name="Touchman J.W."/>
            <person name="Blankenship R.E."/>
            <person name="Madigan M.T."/>
            <person name="Sattley W.M."/>
        </authorList>
    </citation>
    <scope>NUCLEOTIDE SEQUENCE [LARGE SCALE GENOMIC DNA]</scope>
    <source>
        <strain evidence="13">HH</strain>
    </source>
</reference>
<evidence type="ECO:0000256" key="9">
    <source>
        <dbReference type="SAM" id="Phobius"/>
    </source>
</evidence>
<dbReference type="InterPro" id="IPR036097">
    <property type="entry name" value="HisK_dim/P_sf"/>
</dbReference>
<dbReference type="SMART" id="SM00388">
    <property type="entry name" value="HisKA"/>
    <property type="match status" value="1"/>
</dbReference>
<feature type="domain" description="Histidine kinase" evidence="10">
    <location>
        <begin position="235"/>
        <end position="444"/>
    </location>
</feature>
<keyword evidence="5" id="KW-0547">Nucleotide-binding</keyword>
<evidence type="ECO:0000256" key="1">
    <source>
        <dbReference type="ARBA" id="ARBA00000085"/>
    </source>
</evidence>
<dbReference type="PROSITE" id="PS50109">
    <property type="entry name" value="HIS_KIN"/>
    <property type="match status" value="1"/>
</dbReference>
<feature type="transmembrane region" description="Helical" evidence="9">
    <location>
        <begin position="6"/>
        <end position="32"/>
    </location>
</feature>
<evidence type="ECO:0000313" key="13">
    <source>
        <dbReference type="Proteomes" id="UP000366051"/>
    </source>
</evidence>
<dbReference type="PANTHER" id="PTHR43065">
    <property type="entry name" value="SENSOR HISTIDINE KINASE"/>
    <property type="match status" value="1"/>
</dbReference>
<accession>A0A5Q2MZ41</accession>
<dbReference type="GO" id="GO:0005524">
    <property type="term" value="F:ATP binding"/>
    <property type="evidence" value="ECO:0007669"/>
    <property type="project" value="UniProtKB-KW"/>
</dbReference>
<dbReference type="InterPro" id="IPR004358">
    <property type="entry name" value="Sig_transdc_His_kin-like_C"/>
</dbReference>
<keyword evidence="7" id="KW-0067">ATP-binding</keyword>